<feature type="region of interest" description="Disordered" evidence="1">
    <location>
        <begin position="13"/>
        <end position="39"/>
    </location>
</feature>
<proteinExistence type="predicted"/>
<dbReference type="EMBL" id="GDHC01012291">
    <property type="protein sequence ID" value="JAQ06338.1"/>
    <property type="molecule type" value="Transcribed_RNA"/>
</dbReference>
<reference evidence="3" key="1">
    <citation type="journal article" date="2016" name="Gigascience">
        <title>De novo construction of an expanded transcriptome assembly for the western tarnished plant bug, Lygus hesperus.</title>
        <authorList>
            <person name="Tassone E.E."/>
            <person name="Geib S.M."/>
            <person name="Hall B."/>
            <person name="Fabrick J.A."/>
            <person name="Brent C.S."/>
            <person name="Hull J.J."/>
        </authorList>
    </citation>
    <scope>NUCLEOTIDE SEQUENCE</scope>
</reference>
<sequence length="129" mass="14260">MNTAETMSGMYQGYQQEGYQTSTMQQPASEGGDGGTYLGYTPMQMAPQYDGVRYGDQVSMSPYGRQGMQYDQQQKYMMPTPEQQDRSYDSKTNASALPEPQIGEKMIPPPPAGGMVPGNDRPQNPVRVN</sequence>
<dbReference type="AlphaFoldDB" id="A0A146LDN3"/>
<accession>A0A146LDN3</accession>
<dbReference type="EMBL" id="GDHC01019473">
    <property type="protein sequence ID" value="JAP99155.1"/>
    <property type="molecule type" value="Transcribed_RNA"/>
</dbReference>
<evidence type="ECO:0000313" key="2">
    <source>
        <dbReference type="EMBL" id="JAP99155.1"/>
    </source>
</evidence>
<name>A0A146LDN3_LYGHE</name>
<feature type="region of interest" description="Disordered" evidence="1">
    <location>
        <begin position="78"/>
        <end position="129"/>
    </location>
</feature>
<evidence type="ECO:0000256" key="1">
    <source>
        <dbReference type="SAM" id="MobiDB-lite"/>
    </source>
</evidence>
<protein>
    <submittedName>
        <fullName evidence="3">Uncharacterized protein</fullName>
    </submittedName>
</protein>
<gene>
    <name evidence="3" type="ORF">g.20491</name>
    <name evidence="2" type="ORF">g.20492</name>
</gene>
<organism evidence="3">
    <name type="scientific">Lygus hesperus</name>
    <name type="common">Western plant bug</name>
    <dbReference type="NCBI Taxonomy" id="30085"/>
    <lineage>
        <taxon>Eukaryota</taxon>
        <taxon>Metazoa</taxon>
        <taxon>Ecdysozoa</taxon>
        <taxon>Arthropoda</taxon>
        <taxon>Hexapoda</taxon>
        <taxon>Insecta</taxon>
        <taxon>Pterygota</taxon>
        <taxon>Neoptera</taxon>
        <taxon>Paraneoptera</taxon>
        <taxon>Hemiptera</taxon>
        <taxon>Heteroptera</taxon>
        <taxon>Panheteroptera</taxon>
        <taxon>Cimicomorpha</taxon>
        <taxon>Miridae</taxon>
        <taxon>Mirini</taxon>
        <taxon>Lygus</taxon>
    </lineage>
</organism>
<evidence type="ECO:0000313" key="3">
    <source>
        <dbReference type="EMBL" id="JAQ06338.1"/>
    </source>
</evidence>